<dbReference type="OrthoDB" id="6627771at2"/>
<dbReference type="SMART" id="SM00345">
    <property type="entry name" value="HTH_GNTR"/>
    <property type="match status" value="1"/>
</dbReference>
<evidence type="ECO:0000313" key="8">
    <source>
        <dbReference type="Proteomes" id="UP000190962"/>
    </source>
</evidence>
<sequence>MEQAKKETISTLDTGSSRTLADRVCHQLKDDIITGRLSQGSKIVEEDLAREHGVSRGPLREAIRRLEAMHLVQRIPHAGARVVTLSEKMMSDVYSVREALEGMSTRLAAEFIKPKEVDELWLLLEQHEKNIDETEGTVYFQREGDVDFHIRIAQASQNQLLVKSLSSELYQLIRMCRYRTAKAPSRPTKALGEHRQIVDAISRRDGELAEILMRRHISGAWQIARELLLKDYHD</sequence>
<dbReference type="GO" id="GO:0003677">
    <property type="term" value="F:DNA binding"/>
    <property type="evidence" value="ECO:0007669"/>
    <property type="project" value="UniProtKB-KW"/>
</dbReference>
<dbReference type="AlphaFoldDB" id="A0A0B0HDJ1"/>
<dbReference type="eggNOG" id="COG1802">
    <property type="taxonomic scope" value="Bacteria"/>
</dbReference>
<evidence type="ECO:0000256" key="3">
    <source>
        <dbReference type="ARBA" id="ARBA00023163"/>
    </source>
</evidence>
<keyword evidence="7" id="KW-1185">Reference proteome</keyword>
<dbReference type="RefSeq" id="WP_052131908.1">
    <property type="nucleotide sequence ID" value="NZ_JRAA01000001.1"/>
</dbReference>
<dbReference type="Gene3D" id="1.20.120.530">
    <property type="entry name" value="GntR ligand-binding domain-like"/>
    <property type="match status" value="1"/>
</dbReference>
<comment type="caution">
    <text evidence="5">The sequence shown here is derived from an EMBL/GenBank/DDBJ whole genome shotgun (WGS) entry which is preliminary data.</text>
</comment>
<dbReference type="Proteomes" id="UP000030856">
    <property type="component" value="Unassembled WGS sequence"/>
</dbReference>
<reference evidence="5 7" key="1">
    <citation type="journal article" date="2014" name="BMC Genomics">
        <title>The genome of the intracellular bacterium of the coastal bivalve, Solemya velum: a blueprint for thriving in and out of symbiosis.</title>
        <authorList>
            <person name="Dmytrenko O."/>
            <person name="Russell S.L."/>
            <person name="Loo W.T."/>
            <person name="Fontanez K.M."/>
            <person name="Liao L."/>
            <person name="Roeselers G."/>
            <person name="Sharma R."/>
            <person name="Stewart F.J."/>
            <person name="Newton I.L."/>
            <person name="Woyke T."/>
            <person name="Wu D."/>
            <person name="Lang J.M."/>
            <person name="Eisen J.A."/>
            <person name="Cavanaugh C.M."/>
        </authorList>
    </citation>
    <scope>NUCLEOTIDE SEQUENCE [LARGE SCALE GENOMIC DNA]</scope>
    <source>
        <strain evidence="5 7">WH</strain>
    </source>
</reference>
<evidence type="ECO:0000313" key="6">
    <source>
        <dbReference type="EMBL" id="OOY35343.1"/>
    </source>
</evidence>
<dbReference type="InterPro" id="IPR008920">
    <property type="entry name" value="TF_FadR/GntR_C"/>
</dbReference>
<dbReference type="GeneID" id="86991462"/>
<dbReference type="EMBL" id="JRAA01000001">
    <property type="protein sequence ID" value="KHF25511.1"/>
    <property type="molecule type" value="Genomic_DNA"/>
</dbReference>
<evidence type="ECO:0000259" key="4">
    <source>
        <dbReference type="PROSITE" id="PS50949"/>
    </source>
</evidence>
<dbReference type="PROSITE" id="PS50949">
    <property type="entry name" value="HTH_GNTR"/>
    <property type="match status" value="1"/>
</dbReference>
<dbReference type="Gene3D" id="1.10.10.10">
    <property type="entry name" value="Winged helix-like DNA-binding domain superfamily/Winged helix DNA-binding domain"/>
    <property type="match status" value="1"/>
</dbReference>
<dbReference type="EMBL" id="MPNX01000005">
    <property type="protein sequence ID" value="OOY35343.1"/>
    <property type="molecule type" value="Genomic_DNA"/>
</dbReference>
<gene>
    <name evidence="6" type="ORF">BOV88_05260</name>
    <name evidence="5" type="ORF">JV46_19870</name>
</gene>
<evidence type="ECO:0000313" key="7">
    <source>
        <dbReference type="Proteomes" id="UP000030856"/>
    </source>
</evidence>
<evidence type="ECO:0000313" key="5">
    <source>
        <dbReference type="EMBL" id="KHF25511.1"/>
    </source>
</evidence>
<dbReference type="InterPro" id="IPR036388">
    <property type="entry name" value="WH-like_DNA-bd_sf"/>
</dbReference>
<name>A0A0B0HDJ1_SOVGS</name>
<feature type="domain" description="HTH gntR-type" evidence="4">
    <location>
        <begin position="18"/>
        <end position="85"/>
    </location>
</feature>
<dbReference type="InterPro" id="IPR000524">
    <property type="entry name" value="Tscrpt_reg_HTH_GntR"/>
</dbReference>
<keyword evidence="3" id="KW-0804">Transcription</keyword>
<dbReference type="InterPro" id="IPR036390">
    <property type="entry name" value="WH_DNA-bd_sf"/>
</dbReference>
<evidence type="ECO:0000256" key="1">
    <source>
        <dbReference type="ARBA" id="ARBA00023015"/>
    </source>
</evidence>
<dbReference type="GO" id="GO:0003700">
    <property type="term" value="F:DNA-binding transcription factor activity"/>
    <property type="evidence" value="ECO:0007669"/>
    <property type="project" value="InterPro"/>
</dbReference>
<evidence type="ECO:0000256" key="2">
    <source>
        <dbReference type="ARBA" id="ARBA00023125"/>
    </source>
</evidence>
<reference evidence="6 8" key="2">
    <citation type="submission" date="2016-11" db="EMBL/GenBank/DDBJ databases">
        <title>Mixed transmission modes and dynamic genome evolution in an obligate animal-bacterial symbiosis.</title>
        <authorList>
            <person name="Russell S.L."/>
            <person name="Corbett-Detig R.B."/>
            <person name="Cavanaugh C.M."/>
        </authorList>
    </citation>
    <scope>NUCLEOTIDE SEQUENCE [LARGE SCALE GENOMIC DNA]</scope>
    <source>
        <strain evidence="6">MA-KB16</strain>
    </source>
</reference>
<dbReference type="InterPro" id="IPR011711">
    <property type="entry name" value="GntR_C"/>
</dbReference>
<accession>A0A0B0HDJ1</accession>
<dbReference type="SUPFAM" id="SSF46785">
    <property type="entry name" value="Winged helix' DNA-binding domain"/>
    <property type="match status" value="1"/>
</dbReference>
<protein>
    <submittedName>
        <fullName evidence="5 6">Transcriptional regulator</fullName>
    </submittedName>
</protein>
<dbReference type="Proteomes" id="UP000190962">
    <property type="component" value="Unassembled WGS sequence"/>
</dbReference>
<keyword evidence="2" id="KW-0238">DNA-binding</keyword>
<dbReference type="SUPFAM" id="SSF48008">
    <property type="entry name" value="GntR ligand-binding domain-like"/>
    <property type="match status" value="1"/>
</dbReference>
<dbReference type="Pfam" id="PF07729">
    <property type="entry name" value="FCD"/>
    <property type="match status" value="1"/>
</dbReference>
<keyword evidence="1" id="KW-0805">Transcription regulation</keyword>
<dbReference type="CDD" id="cd07377">
    <property type="entry name" value="WHTH_GntR"/>
    <property type="match status" value="1"/>
</dbReference>
<dbReference type="PANTHER" id="PTHR43537:SF49">
    <property type="entry name" value="TRANSCRIPTIONAL REGULATORY PROTEIN"/>
    <property type="match status" value="1"/>
</dbReference>
<dbReference type="SMART" id="SM00895">
    <property type="entry name" value="FCD"/>
    <property type="match status" value="1"/>
</dbReference>
<dbReference type="STRING" id="2340.JV46_19870"/>
<dbReference type="PANTHER" id="PTHR43537">
    <property type="entry name" value="TRANSCRIPTIONAL REGULATOR, GNTR FAMILY"/>
    <property type="match status" value="1"/>
</dbReference>
<organism evidence="5 7">
    <name type="scientific">Solemya velum gill symbiont</name>
    <dbReference type="NCBI Taxonomy" id="2340"/>
    <lineage>
        <taxon>Bacteria</taxon>
        <taxon>Pseudomonadati</taxon>
        <taxon>Pseudomonadota</taxon>
        <taxon>Gammaproteobacteria</taxon>
        <taxon>sulfur-oxidizing symbionts</taxon>
    </lineage>
</organism>
<proteinExistence type="predicted"/>
<dbReference type="PATRIC" id="fig|2340.3.peg.32"/>
<dbReference type="Pfam" id="PF00392">
    <property type="entry name" value="GntR"/>
    <property type="match status" value="1"/>
</dbReference>